<evidence type="ECO:0000313" key="2">
    <source>
        <dbReference type="EMBL" id="UZP74315.1"/>
    </source>
</evidence>
<gene>
    <name evidence="2" type="ORF">E0F26_05955</name>
</gene>
<feature type="compositionally biased region" description="Polar residues" evidence="1">
    <location>
        <begin position="13"/>
        <end position="25"/>
    </location>
</feature>
<organism evidence="2 3">
    <name type="scientific">Candidatus Paraluminiphilus aquimaris</name>
    <dbReference type="NCBI Taxonomy" id="2518994"/>
    <lineage>
        <taxon>Bacteria</taxon>
        <taxon>Pseudomonadati</taxon>
        <taxon>Pseudomonadota</taxon>
        <taxon>Gammaproteobacteria</taxon>
        <taxon>Cellvibrionales</taxon>
        <taxon>Halieaceae</taxon>
        <taxon>Candidatus Paraluminiphilus</taxon>
    </lineage>
</organism>
<protein>
    <submittedName>
        <fullName evidence="2">Uncharacterized protein</fullName>
    </submittedName>
</protein>
<feature type="region of interest" description="Disordered" evidence="1">
    <location>
        <begin position="1"/>
        <end position="54"/>
    </location>
</feature>
<evidence type="ECO:0000256" key="1">
    <source>
        <dbReference type="SAM" id="MobiDB-lite"/>
    </source>
</evidence>
<feature type="compositionally biased region" description="Low complexity" evidence="1">
    <location>
        <begin position="43"/>
        <end position="54"/>
    </location>
</feature>
<keyword evidence="3" id="KW-1185">Reference proteome</keyword>
<dbReference type="Proteomes" id="UP001317963">
    <property type="component" value="Chromosome"/>
</dbReference>
<evidence type="ECO:0000313" key="3">
    <source>
        <dbReference type="Proteomes" id="UP001317963"/>
    </source>
</evidence>
<reference evidence="2 3" key="1">
    <citation type="submission" date="2019-02" db="EMBL/GenBank/DDBJ databases">
        <title>Halieaceae_genomes.</title>
        <authorList>
            <person name="Li S.-H."/>
        </authorList>
    </citation>
    <scope>NUCLEOTIDE SEQUENCE [LARGE SCALE GENOMIC DNA]</scope>
    <source>
        <strain evidence="2 3">JH123</strain>
    </source>
</reference>
<name>A0ABY6Q705_9GAMM</name>
<dbReference type="RefSeq" id="WP_279243130.1">
    <property type="nucleotide sequence ID" value="NZ_CP036501.1"/>
</dbReference>
<sequence>MKISVEKLVANRANAQKSSGPQSNEGKLRSARNALKHGLGAKSSNSSQNPPLLNHFPELESYQQESTNLGYSDAQSQGIIEALLTARQVIDAKHSAYTARLGEDRLGDMTPDAVAGFVREMEDPLLTVTPMERARVVALLFKQVQKDNDLPGLLFEKFEAHRKLMRNEQRAFNQLRKKSPVKK</sequence>
<dbReference type="EMBL" id="CP036501">
    <property type="protein sequence ID" value="UZP74315.1"/>
    <property type="molecule type" value="Genomic_DNA"/>
</dbReference>
<proteinExistence type="predicted"/>
<accession>A0ABY6Q705</accession>